<dbReference type="SUPFAM" id="SSF55486">
    <property type="entry name" value="Metalloproteases ('zincins'), catalytic domain"/>
    <property type="match status" value="1"/>
</dbReference>
<comment type="caution">
    <text evidence="6">Lacks conserved residue(s) required for the propagation of feature annotation.</text>
</comment>
<evidence type="ECO:0000256" key="1">
    <source>
        <dbReference type="ARBA" id="ARBA00022670"/>
    </source>
</evidence>
<dbReference type="PANTHER" id="PTHR10127">
    <property type="entry name" value="DISCOIDIN, CUB, EGF, LAMININ , AND ZINC METALLOPROTEASE DOMAIN CONTAINING"/>
    <property type="match status" value="1"/>
</dbReference>
<accession>A0ABR1BLH0</accession>
<name>A0ABR1BLH0_NECAM</name>
<proteinExistence type="predicted"/>
<dbReference type="PROSITE" id="PS51864">
    <property type="entry name" value="ASTACIN"/>
    <property type="match status" value="1"/>
</dbReference>
<evidence type="ECO:0000259" key="8">
    <source>
        <dbReference type="PROSITE" id="PS51864"/>
    </source>
</evidence>
<keyword evidence="10" id="KW-1185">Reference proteome</keyword>
<dbReference type="InterPro" id="IPR001506">
    <property type="entry name" value="Peptidase_M12A"/>
</dbReference>
<keyword evidence="2" id="KW-0479">Metal-binding</keyword>
<keyword evidence="7" id="KW-0732">Signal</keyword>
<dbReference type="InterPro" id="IPR024079">
    <property type="entry name" value="MetalloPept_cat_dom_sf"/>
</dbReference>
<feature type="domain" description="Peptidase M12A" evidence="8">
    <location>
        <begin position="139"/>
        <end position="233"/>
    </location>
</feature>
<gene>
    <name evidence="9" type="primary">Necator_chrI.g429</name>
    <name evidence="9" type="ORF">RB195_004307</name>
</gene>
<evidence type="ECO:0000256" key="2">
    <source>
        <dbReference type="ARBA" id="ARBA00022723"/>
    </source>
</evidence>
<sequence length="233" mass="26926">MRTLVLLFLLALCVNAGFFDTKFGKHLKKLANKIKDSFNTTAMLRIREKIDRMTEKIKKKLTLRPEQKAILGELLKRLNPLKTNNSLDFSIQRVNERSGVGQLLYQGDIALREEQFDSFVTDEFADDDDDDEGREKRQAAFRNQYYPLNIWSEGIDYYFHSSSTRSVRSVFKKAAEAWQKDTCIDFRENSRAEHRVRVTVQTGCWSMIGRDGGEQDLSLGKDCDNVGCFCKNL</sequence>
<evidence type="ECO:0000256" key="3">
    <source>
        <dbReference type="ARBA" id="ARBA00022801"/>
    </source>
</evidence>
<keyword evidence="1" id="KW-0645">Protease</keyword>
<reference evidence="9 10" key="1">
    <citation type="submission" date="2023-08" db="EMBL/GenBank/DDBJ databases">
        <title>A Necator americanus chromosomal reference genome.</title>
        <authorList>
            <person name="Ilik V."/>
            <person name="Petrzelkova K.J."/>
            <person name="Pardy F."/>
            <person name="Fuh T."/>
            <person name="Niatou-Singa F.S."/>
            <person name="Gouil Q."/>
            <person name="Baker L."/>
            <person name="Ritchie M.E."/>
            <person name="Jex A.R."/>
            <person name="Gazzola D."/>
            <person name="Li H."/>
            <person name="Toshio Fujiwara R."/>
            <person name="Zhan B."/>
            <person name="Aroian R.V."/>
            <person name="Pafco B."/>
            <person name="Schwarz E.M."/>
        </authorList>
    </citation>
    <scope>NUCLEOTIDE SEQUENCE [LARGE SCALE GENOMIC DNA]</scope>
    <source>
        <strain evidence="9 10">Aroian</strain>
        <tissue evidence="9">Whole animal</tissue>
    </source>
</reference>
<dbReference type="Proteomes" id="UP001303046">
    <property type="component" value="Unassembled WGS sequence"/>
</dbReference>
<keyword evidence="5" id="KW-0482">Metalloprotease</keyword>
<evidence type="ECO:0000256" key="5">
    <source>
        <dbReference type="ARBA" id="ARBA00023049"/>
    </source>
</evidence>
<feature type="signal peptide" evidence="7">
    <location>
        <begin position="1"/>
        <end position="16"/>
    </location>
</feature>
<evidence type="ECO:0000256" key="6">
    <source>
        <dbReference type="PROSITE-ProRule" id="PRU01211"/>
    </source>
</evidence>
<keyword evidence="3" id="KW-0378">Hydrolase</keyword>
<dbReference type="Gene3D" id="3.40.390.10">
    <property type="entry name" value="Collagenase (Catalytic Domain)"/>
    <property type="match status" value="1"/>
</dbReference>
<protein>
    <recommendedName>
        <fullName evidence="8">Peptidase M12A domain-containing protein</fullName>
    </recommendedName>
</protein>
<feature type="chain" id="PRO_5046270175" description="Peptidase M12A domain-containing protein" evidence="7">
    <location>
        <begin position="17"/>
        <end position="233"/>
    </location>
</feature>
<evidence type="ECO:0000313" key="9">
    <source>
        <dbReference type="EMBL" id="KAK6725906.1"/>
    </source>
</evidence>
<evidence type="ECO:0000256" key="4">
    <source>
        <dbReference type="ARBA" id="ARBA00022833"/>
    </source>
</evidence>
<evidence type="ECO:0000313" key="10">
    <source>
        <dbReference type="Proteomes" id="UP001303046"/>
    </source>
</evidence>
<dbReference type="Pfam" id="PF01400">
    <property type="entry name" value="Astacin"/>
    <property type="match status" value="1"/>
</dbReference>
<organism evidence="9 10">
    <name type="scientific">Necator americanus</name>
    <name type="common">Human hookworm</name>
    <dbReference type="NCBI Taxonomy" id="51031"/>
    <lineage>
        <taxon>Eukaryota</taxon>
        <taxon>Metazoa</taxon>
        <taxon>Ecdysozoa</taxon>
        <taxon>Nematoda</taxon>
        <taxon>Chromadorea</taxon>
        <taxon>Rhabditida</taxon>
        <taxon>Rhabditina</taxon>
        <taxon>Rhabditomorpha</taxon>
        <taxon>Strongyloidea</taxon>
        <taxon>Ancylostomatidae</taxon>
        <taxon>Bunostominae</taxon>
        <taxon>Necator</taxon>
    </lineage>
</organism>
<dbReference type="PANTHER" id="PTHR10127:SF780">
    <property type="entry name" value="METALLOENDOPEPTIDASE"/>
    <property type="match status" value="1"/>
</dbReference>
<keyword evidence="4" id="KW-0862">Zinc</keyword>
<evidence type="ECO:0000256" key="7">
    <source>
        <dbReference type="SAM" id="SignalP"/>
    </source>
</evidence>
<comment type="caution">
    <text evidence="9">The sequence shown here is derived from an EMBL/GenBank/DDBJ whole genome shotgun (WGS) entry which is preliminary data.</text>
</comment>
<dbReference type="EMBL" id="JAVFWL010000001">
    <property type="protein sequence ID" value="KAK6725906.1"/>
    <property type="molecule type" value="Genomic_DNA"/>
</dbReference>